<sequence length="257" mass="27780">MKIVDTHAHLDMLKHPGPAVKRARDAGVAQVVAVGIDLESSLKAAQLSRELGGVFCTVGMHPNNAAYTERSVWSELKRLALTAPAVAIGECGLDYYRDRTPKDIQREVFAQQIALATDLGLPLIVHDRQAHEDTLAMLKEQHAGRIGGVVHCFSGDAAVAKKVLDLGFHIGVTGVLTYPANQELRDLVKLVPSDRLLIETDCPFLAPQAMRGKPNEPSYLVHTLAELATCLGREPEEVAAATTDAARRLFGLPELGE</sequence>
<name>E1QJ22_DESB2</name>
<organism evidence="5 6">
    <name type="scientific">Desulfarculus baarsii (strain ATCC 33931 / DSM 2075 / LMG 7858 / VKM B-1802 / 2st14)</name>
    <dbReference type="NCBI Taxonomy" id="644282"/>
    <lineage>
        <taxon>Bacteria</taxon>
        <taxon>Pseudomonadati</taxon>
        <taxon>Thermodesulfobacteriota</taxon>
        <taxon>Desulfarculia</taxon>
        <taxon>Desulfarculales</taxon>
        <taxon>Desulfarculaceae</taxon>
        <taxon>Desulfarculus</taxon>
    </lineage>
</organism>
<evidence type="ECO:0000256" key="2">
    <source>
        <dbReference type="ARBA" id="ARBA00022723"/>
    </source>
</evidence>
<proteinExistence type="inferred from homology"/>
<gene>
    <name evidence="5" type="ordered locus">Deba_2201</name>
</gene>
<feature type="binding site" evidence="4">
    <location>
        <position position="90"/>
    </location>
    <ligand>
        <name>a divalent metal cation</name>
        <dbReference type="ChEBI" id="CHEBI:60240"/>
        <label>1</label>
    </ligand>
</feature>
<dbReference type="Pfam" id="PF01026">
    <property type="entry name" value="TatD_DNase"/>
    <property type="match status" value="1"/>
</dbReference>
<keyword evidence="6" id="KW-1185">Reference proteome</keyword>
<feature type="binding site" evidence="4">
    <location>
        <position position="126"/>
    </location>
    <ligand>
        <name>a divalent metal cation</name>
        <dbReference type="ChEBI" id="CHEBI:60240"/>
        <label>2</label>
    </ligand>
</feature>
<dbReference type="Gene3D" id="3.20.20.140">
    <property type="entry name" value="Metal-dependent hydrolases"/>
    <property type="match status" value="1"/>
</dbReference>
<evidence type="ECO:0000256" key="3">
    <source>
        <dbReference type="ARBA" id="ARBA00022801"/>
    </source>
</evidence>
<keyword evidence="2 4" id="KW-0479">Metal-binding</keyword>
<dbReference type="PROSITE" id="PS01090">
    <property type="entry name" value="TATD_2"/>
    <property type="match status" value="1"/>
</dbReference>
<dbReference type="SUPFAM" id="SSF51556">
    <property type="entry name" value="Metallo-dependent hydrolases"/>
    <property type="match status" value="1"/>
</dbReference>
<dbReference type="GO" id="GO:0046872">
    <property type="term" value="F:metal ion binding"/>
    <property type="evidence" value="ECO:0007669"/>
    <property type="project" value="UniProtKB-KW"/>
</dbReference>
<dbReference type="FunFam" id="3.20.20.140:FF:000005">
    <property type="entry name" value="TatD family hydrolase"/>
    <property type="match status" value="1"/>
</dbReference>
<evidence type="ECO:0000256" key="4">
    <source>
        <dbReference type="PIRSR" id="PIRSR005902-1"/>
    </source>
</evidence>
<dbReference type="GO" id="GO:0016788">
    <property type="term" value="F:hydrolase activity, acting on ester bonds"/>
    <property type="evidence" value="ECO:0007669"/>
    <property type="project" value="InterPro"/>
</dbReference>
<dbReference type="HOGENOM" id="CLU_031506_4_0_7"/>
<evidence type="ECO:0000256" key="1">
    <source>
        <dbReference type="ARBA" id="ARBA00009275"/>
    </source>
</evidence>
<dbReference type="EMBL" id="CP002085">
    <property type="protein sequence ID" value="ADK85565.1"/>
    <property type="molecule type" value="Genomic_DNA"/>
</dbReference>
<feature type="binding site" evidence="4">
    <location>
        <position position="7"/>
    </location>
    <ligand>
        <name>a divalent metal cation</name>
        <dbReference type="ChEBI" id="CHEBI:60240"/>
        <label>1</label>
    </ligand>
</feature>
<reference evidence="5 6" key="1">
    <citation type="journal article" date="2010" name="Stand. Genomic Sci.">
        <title>Complete genome sequence of Desulfarculus baarsii type strain (2st14).</title>
        <authorList>
            <person name="Sun H."/>
            <person name="Spring S."/>
            <person name="Lapidus A."/>
            <person name="Davenport K."/>
            <person name="Del Rio T.G."/>
            <person name="Tice H."/>
            <person name="Nolan M."/>
            <person name="Copeland A."/>
            <person name="Cheng J.F."/>
            <person name="Lucas S."/>
            <person name="Tapia R."/>
            <person name="Goodwin L."/>
            <person name="Pitluck S."/>
            <person name="Ivanova N."/>
            <person name="Pagani I."/>
            <person name="Mavromatis K."/>
            <person name="Ovchinnikova G."/>
            <person name="Pati A."/>
            <person name="Chen A."/>
            <person name="Palaniappan K."/>
            <person name="Hauser L."/>
            <person name="Chang Y.J."/>
            <person name="Jeffries C.D."/>
            <person name="Detter J.C."/>
            <person name="Han C."/>
            <person name="Rohde M."/>
            <person name="Brambilla E."/>
            <person name="Goker M."/>
            <person name="Woyke T."/>
            <person name="Bristow J."/>
            <person name="Eisen J.A."/>
            <person name="Markowitz V."/>
            <person name="Hugenholtz P."/>
            <person name="Kyrpides N.C."/>
            <person name="Klenk H.P."/>
            <person name="Land M."/>
        </authorList>
    </citation>
    <scope>NUCLEOTIDE SEQUENCE [LARGE SCALE GENOMIC DNA]</scope>
    <source>
        <strain evidence="6">ATCC 33931 / DSM 2075 / LMG 7858 / VKM B-1802 / 2st14</strain>
    </source>
</reference>
<dbReference type="STRING" id="644282.Deba_2201"/>
<dbReference type="InterPro" id="IPR015991">
    <property type="entry name" value="TatD/YcfH-like"/>
</dbReference>
<dbReference type="PANTHER" id="PTHR46124">
    <property type="entry name" value="D-AMINOACYL-TRNA DEACYLASE"/>
    <property type="match status" value="1"/>
</dbReference>
<dbReference type="eggNOG" id="COG0084">
    <property type="taxonomic scope" value="Bacteria"/>
</dbReference>
<dbReference type="InterPro" id="IPR001130">
    <property type="entry name" value="TatD-like"/>
</dbReference>
<dbReference type="PROSITE" id="PS01091">
    <property type="entry name" value="TATD_3"/>
    <property type="match status" value="1"/>
</dbReference>
<comment type="similarity">
    <text evidence="1">Belongs to the metallo-dependent hydrolases superfamily. TatD-type hydrolase family.</text>
</comment>
<dbReference type="AlphaFoldDB" id="E1QJ22"/>
<dbReference type="InterPro" id="IPR032466">
    <property type="entry name" value="Metal_Hydrolase"/>
</dbReference>
<dbReference type="RefSeq" id="WP_013259006.1">
    <property type="nucleotide sequence ID" value="NC_014365.1"/>
</dbReference>
<dbReference type="PIRSF" id="PIRSF005902">
    <property type="entry name" value="DNase_TatD"/>
    <property type="match status" value="1"/>
</dbReference>
<dbReference type="InterPro" id="IPR018228">
    <property type="entry name" value="DNase_TatD-rel_CS"/>
</dbReference>
<dbReference type="Proteomes" id="UP000009047">
    <property type="component" value="Chromosome"/>
</dbReference>
<evidence type="ECO:0000313" key="5">
    <source>
        <dbReference type="EMBL" id="ADK85565.1"/>
    </source>
</evidence>
<dbReference type="OrthoDB" id="9810005at2"/>
<dbReference type="NCBIfam" id="TIGR00010">
    <property type="entry name" value="YchF/TatD family DNA exonuclease"/>
    <property type="match status" value="1"/>
</dbReference>
<dbReference type="GO" id="GO:0005829">
    <property type="term" value="C:cytosol"/>
    <property type="evidence" value="ECO:0007669"/>
    <property type="project" value="TreeGrafter"/>
</dbReference>
<protein>
    <submittedName>
        <fullName evidence="5">Hydrolase, TatD family</fullName>
    </submittedName>
</protein>
<dbReference type="PROSITE" id="PS01137">
    <property type="entry name" value="TATD_1"/>
    <property type="match status" value="1"/>
</dbReference>
<feature type="binding site" evidence="4">
    <location>
        <position position="151"/>
    </location>
    <ligand>
        <name>a divalent metal cation</name>
        <dbReference type="ChEBI" id="CHEBI:60240"/>
        <label>2</label>
    </ligand>
</feature>
<feature type="binding site" evidence="4">
    <location>
        <position position="201"/>
    </location>
    <ligand>
        <name>a divalent metal cation</name>
        <dbReference type="ChEBI" id="CHEBI:60240"/>
        <label>1</label>
    </ligand>
</feature>
<dbReference type="PANTHER" id="PTHR46124:SF2">
    <property type="entry name" value="D-AMINOACYL-TRNA DEACYLASE"/>
    <property type="match status" value="1"/>
</dbReference>
<dbReference type="GO" id="GO:0004536">
    <property type="term" value="F:DNA nuclease activity"/>
    <property type="evidence" value="ECO:0007669"/>
    <property type="project" value="InterPro"/>
</dbReference>
<dbReference type="KEGG" id="dbr:Deba_2201"/>
<dbReference type="CDD" id="cd01310">
    <property type="entry name" value="TatD_DNAse"/>
    <property type="match status" value="1"/>
</dbReference>
<evidence type="ECO:0000313" key="6">
    <source>
        <dbReference type="Proteomes" id="UP000009047"/>
    </source>
</evidence>
<feature type="binding site" evidence="4">
    <location>
        <position position="9"/>
    </location>
    <ligand>
        <name>a divalent metal cation</name>
        <dbReference type="ChEBI" id="CHEBI:60240"/>
        <label>1</label>
    </ligand>
</feature>
<keyword evidence="3 5" id="KW-0378">Hydrolase</keyword>
<accession>E1QJ22</accession>